<reference evidence="2 3" key="1">
    <citation type="journal article" date="2021" name="Nat. Plants">
        <title>The Taxus genome provides insights into paclitaxel biosynthesis.</title>
        <authorList>
            <person name="Xiong X."/>
            <person name="Gou J."/>
            <person name="Liao Q."/>
            <person name="Li Y."/>
            <person name="Zhou Q."/>
            <person name="Bi G."/>
            <person name="Li C."/>
            <person name="Du R."/>
            <person name="Wang X."/>
            <person name="Sun T."/>
            <person name="Guo L."/>
            <person name="Liang H."/>
            <person name="Lu P."/>
            <person name="Wu Y."/>
            <person name="Zhang Z."/>
            <person name="Ro D.K."/>
            <person name="Shang Y."/>
            <person name="Huang S."/>
            <person name="Yan J."/>
        </authorList>
    </citation>
    <scope>NUCLEOTIDE SEQUENCE [LARGE SCALE GENOMIC DNA]</scope>
    <source>
        <strain evidence="2">Ta-2019</strain>
    </source>
</reference>
<dbReference type="Proteomes" id="UP000824469">
    <property type="component" value="Unassembled WGS sequence"/>
</dbReference>
<evidence type="ECO:0000256" key="1">
    <source>
        <dbReference type="SAM" id="SignalP"/>
    </source>
</evidence>
<dbReference type="PROSITE" id="PS50007">
    <property type="entry name" value="PIPLC_X_DOMAIN"/>
    <property type="match status" value="1"/>
</dbReference>
<evidence type="ECO:0000313" key="2">
    <source>
        <dbReference type="EMBL" id="KAH9307364.1"/>
    </source>
</evidence>
<dbReference type="InterPro" id="IPR017946">
    <property type="entry name" value="PLC-like_Pdiesterase_TIM-brl"/>
</dbReference>
<gene>
    <name evidence="2" type="ORF">KI387_035275</name>
</gene>
<keyword evidence="3" id="KW-1185">Reference proteome</keyword>
<feature type="signal peptide" evidence="1">
    <location>
        <begin position="1"/>
        <end position="25"/>
    </location>
</feature>
<feature type="chain" id="PRO_5041361836" evidence="1">
    <location>
        <begin position="26"/>
        <end position="391"/>
    </location>
</feature>
<comment type="caution">
    <text evidence="2">The sequence shown here is derived from an EMBL/GenBank/DDBJ whole genome shotgun (WGS) entry which is preliminary data.</text>
</comment>
<dbReference type="OMA" id="PMSTKTR"/>
<feature type="non-terminal residue" evidence="2">
    <location>
        <position position="391"/>
    </location>
</feature>
<name>A0AA38FP43_TAXCH</name>
<evidence type="ECO:0000313" key="3">
    <source>
        <dbReference type="Proteomes" id="UP000824469"/>
    </source>
</evidence>
<feature type="non-terminal residue" evidence="2">
    <location>
        <position position="1"/>
    </location>
</feature>
<dbReference type="CDD" id="cd08588">
    <property type="entry name" value="PI-PLCc_At5g67130_like"/>
    <property type="match status" value="1"/>
</dbReference>
<dbReference type="SUPFAM" id="SSF51695">
    <property type="entry name" value="PLC-like phosphodiesterases"/>
    <property type="match status" value="1"/>
</dbReference>
<dbReference type="EMBL" id="JAHRHJ020000007">
    <property type="protein sequence ID" value="KAH9307364.1"/>
    <property type="molecule type" value="Genomic_DNA"/>
</dbReference>
<proteinExistence type="predicted"/>
<dbReference type="PANTHER" id="PTHR13593">
    <property type="match status" value="1"/>
</dbReference>
<protein>
    <submittedName>
        <fullName evidence="2">Uncharacterized protein</fullName>
    </submittedName>
</protein>
<keyword evidence="1" id="KW-0732">Signal</keyword>
<dbReference type="AlphaFoldDB" id="A0AA38FP43"/>
<organism evidence="2 3">
    <name type="scientific">Taxus chinensis</name>
    <name type="common">Chinese yew</name>
    <name type="synonym">Taxus wallichiana var. chinensis</name>
    <dbReference type="NCBI Taxonomy" id="29808"/>
    <lineage>
        <taxon>Eukaryota</taxon>
        <taxon>Viridiplantae</taxon>
        <taxon>Streptophyta</taxon>
        <taxon>Embryophyta</taxon>
        <taxon>Tracheophyta</taxon>
        <taxon>Spermatophyta</taxon>
        <taxon>Pinopsida</taxon>
        <taxon>Pinidae</taxon>
        <taxon>Conifers II</taxon>
        <taxon>Cupressales</taxon>
        <taxon>Taxaceae</taxon>
        <taxon>Taxus</taxon>
    </lineage>
</organism>
<sequence length="391" mass="42648">GGSLTGIDILRAFLVLTSFFRTANSLCSNGKCQVHDLCMVNGNCAAGLHCETCVAVGNMLPRCTRIQPVNPTSKVGGLPFNRYSWLTTHNSFAILGEKSYTGSQRLSPSNQQDSITDQLNNGVRGLMLDMYDFQNDVWLCHSFGGNCYNFTAYEPAINALKEIEVFLTAHSSEVVTIIIEDYVKAPKGLTKVFTAAGLMKYWFPVSRMPQNGQDWPTVADMVTKNQRLVVFTSKSYKEAAEGIAFQWKYVVENQYGDSGMKAGTCTNRSESAALNTKSRSLFLQNFFPDNPNFPKACKDNSASLSSMLPVCYQAAGKRWANFLAVDFYKRSDGGGASEAVDKLNGQLICGCSEINYCQPNSTFGVCNLPASLPSAVSTRATTNSAATSITM</sequence>
<dbReference type="PANTHER" id="PTHR13593:SF89">
    <property type="entry name" value="PLC-LIKE PHOSPHODIESTERASES SUPERFAMILY PROTEIN"/>
    <property type="match status" value="1"/>
</dbReference>
<dbReference type="Gene3D" id="3.20.20.190">
    <property type="entry name" value="Phosphatidylinositol (PI) phosphodiesterase"/>
    <property type="match status" value="1"/>
</dbReference>
<accession>A0AA38FP43</accession>
<dbReference type="GO" id="GO:0006629">
    <property type="term" value="P:lipid metabolic process"/>
    <property type="evidence" value="ECO:0007669"/>
    <property type="project" value="InterPro"/>
</dbReference>
<dbReference type="InterPro" id="IPR051057">
    <property type="entry name" value="PI-PLC_domain"/>
</dbReference>
<dbReference type="Pfam" id="PF26178">
    <property type="entry name" value="PI-PLC_cat"/>
    <property type="match status" value="1"/>
</dbReference>
<dbReference type="GO" id="GO:0008081">
    <property type="term" value="F:phosphoric diester hydrolase activity"/>
    <property type="evidence" value="ECO:0007669"/>
    <property type="project" value="InterPro"/>
</dbReference>